<evidence type="ECO:0000256" key="9">
    <source>
        <dbReference type="ARBA" id="ARBA00023049"/>
    </source>
</evidence>
<evidence type="ECO:0000256" key="7">
    <source>
        <dbReference type="ARBA" id="ARBA00022833"/>
    </source>
</evidence>
<evidence type="ECO:0000313" key="13">
    <source>
        <dbReference type="EMBL" id="OGC28435.1"/>
    </source>
</evidence>
<sequence>MLISIVSFLIVFTIIAVAHELGHFIWAKRVGIRVLEFGIGFGPKLFSVTRNGTCYSLNSIPILAFVRLAGENNTEEDNAVPDNEKIQSKPPIQKLKAVFAGPGMNIVVAFFILTLYLSFFGNPIGASNEIGVINRNSPAEAAGLKVGDKLLSINGKRFDKMDDAISYIHQSPEKPLKLSVQRGKEKLLLTATPKNNPRLKVSLLGFSPKPLFEKVSPFNAIFLAFQQTYLMVFSVLFVVWQLITGGVSLFDLAGPVGIAQITGKYAQSGLASLVYFTAFISVNVGVLNLLPLPALDGGRIIFYLWELVTKRPVDEQLEYRVNSIGFTLLLLLMAVVTLSDLLRLFRGQ</sequence>
<feature type="domain" description="PDZ" evidence="12">
    <location>
        <begin position="120"/>
        <end position="174"/>
    </location>
</feature>
<organism evidence="13 14">
    <name type="scientific">candidate division WOR-1 bacterium RIFOXYC12_FULL_54_18</name>
    <dbReference type="NCBI Taxonomy" id="1802584"/>
    <lineage>
        <taxon>Bacteria</taxon>
        <taxon>Bacillati</taxon>
        <taxon>Saganbacteria</taxon>
    </lineage>
</organism>
<feature type="transmembrane region" description="Helical" evidence="11">
    <location>
        <begin position="229"/>
        <end position="250"/>
    </location>
</feature>
<evidence type="ECO:0000256" key="8">
    <source>
        <dbReference type="ARBA" id="ARBA00022989"/>
    </source>
</evidence>
<dbReference type="GO" id="GO:0046872">
    <property type="term" value="F:metal ion binding"/>
    <property type="evidence" value="ECO:0007669"/>
    <property type="project" value="UniProtKB-KW"/>
</dbReference>
<dbReference type="InterPro" id="IPR036034">
    <property type="entry name" value="PDZ_sf"/>
</dbReference>
<keyword evidence="11" id="KW-0479">Metal-binding</keyword>
<comment type="similarity">
    <text evidence="3 11">Belongs to the peptidase M50B family.</text>
</comment>
<comment type="subcellular location">
    <subcellularLocation>
        <location evidence="2">Membrane</location>
        <topology evidence="2">Multi-pass membrane protein</topology>
    </subcellularLocation>
</comment>
<evidence type="ECO:0000256" key="10">
    <source>
        <dbReference type="ARBA" id="ARBA00023136"/>
    </source>
</evidence>
<feature type="transmembrane region" description="Helical" evidence="11">
    <location>
        <begin position="324"/>
        <end position="345"/>
    </location>
</feature>
<evidence type="ECO:0000256" key="2">
    <source>
        <dbReference type="ARBA" id="ARBA00004141"/>
    </source>
</evidence>
<dbReference type="PANTHER" id="PTHR42837">
    <property type="entry name" value="REGULATOR OF SIGMA-E PROTEASE RSEP"/>
    <property type="match status" value="1"/>
</dbReference>
<dbReference type="EC" id="3.4.24.-" evidence="11"/>
<keyword evidence="6 11" id="KW-0378">Hydrolase</keyword>
<accession>A0A1F4T6T5</accession>
<dbReference type="GO" id="GO:0006508">
    <property type="term" value="P:proteolysis"/>
    <property type="evidence" value="ECO:0007669"/>
    <property type="project" value="UniProtKB-KW"/>
</dbReference>
<dbReference type="Pfam" id="PF17820">
    <property type="entry name" value="PDZ_6"/>
    <property type="match status" value="1"/>
</dbReference>
<dbReference type="GO" id="GO:0016020">
    <property type="term" value="C:membrane"/>
    <property type="evidence" value="ECO:0007669"/>
    <property type="project" value="UniProtKB-SubCell"/>
</dbReference>
<keyword evidence="10 11" id="KW-0472">Membrane</keyword>
<dbReference type="Gene3D" id="2.30.42.10">
    <property type="match status" value="1"/>
</dbReference>
<dbReference type="InterPro" id="IPR008915">
    <property type="entry name" value="Peptidase_M50"/>
</dbReference>
<evidence type="ECO:0000256" key="1">
    <source>
        <dbReference type="ARBA" id="ARBA00001947"/>
    </source>
</evidence>
<dbReference type="PANTHER" id="PTHR42837:SF2">
    <property type="entry name" value="MEMBRANE METALLOPROTEASE ARASP2, CHLOROPLASTIC-RELATED"/>
    <property type="match status" value="1"/>
</dbReference>
<dbReference type="Pfam" id="PF02163">
    <property type="entry name" value="Peptidase_M50"/>
    <property type="match status" value="1"/>
</dbReference>
<evidence type="ECO:0000259" key="12">
    <source>
        <dbReference type="PROSITE" id="PS50106"/>
    </source>
</evidence>
<dbReference type="PROSITE" id="PS50106">
    <property type="entry name" value="PDZ"/>
    <property type="match status" value="1"/>
</dbReference>
<dbReference type="SMART" id="SM00228">
    <property type="entry name" value="PDZ"/>
    <property type="match status" value="1"/>
</dbReference>
<keyword evidence="4 13" id="KW-0645">Protease</keyword>
<reference evidence="13 14" key="1">
    <citation type="journal article" date="2016" name="Nat. Commun.">
        <title>Thousands of microbial genomes shed light on interconnected biogeochemical processes in an aquifer system.</title>
        <authorList>
            <person name="Anantharaman K."/>
            <person name="Brown C.T."/>
            <person name="Hug L.A."/>
            <person name="Sharon I."/>
            <person name="Castelle C.J."/>
            <person name="Probst A.J."/>
            <person name="Thomas B.C."/>
            <person name="Singh A."/>
            <person name="Wilkins M.J."/>
            <person name="Karaoz U."/>
            <person name="Brodie E.L."/>
            <person name="Williams K.H."/>
            <person name="Hubbard S.S."/>
            <person name="Banfield J.F."/>
        </authorList>
    </citation>
    <scope>NUCLEOTIDE SEQUENCE [LARGE SCALE GENOMIC DNA]</scope>
</reference>
<dbReference type="SUPFAM" id="SSF50156">
    <property type="entry name" value="PDZ domain-like"/>
    <property type="match status" value="1"/>
</dbReference>
<dbReference type="AlphaFoldDB" id="A0A1F4T6T5"/>
<keyword evidence="9 11" id="KW-0482">Metalloprotease</keyword>
<dbReference type="InterPro" id="IPR001478">
    <property type="entry name" value="PDZ"/>
</dbReference>
<feature type="transmembrane region" description="Helical" evidence="11">
    <location>
        <begin position="6"/>
        <end position="26"/>
    </location>
</feature>
<feature type="transmembrane region" description="Helical" evidence="11">
    <location>
        <begin position="270"/>
        <end position="290"/>
    </location>
</feature>
<evidence type="ECO:0000256" key="6">
    <source>
        <dbReference type="ARBA" id="ARBA00022801"/>
    </source>
</evidence>
<keyword evidence="8 11" id="KW-1133">Transmembrane helix</keyword>
<gene>
    <name evidence="13" type="ORF">A3K49_05635</name>
</gene>
<evidence type="ECO:0000256" key="5">
    <source>
        <dbReference type="ARBA" id="ARBA00022692"/>
    </source>
</evidence>
<feature type="transmembrane region" description="Helical" evidence="11">
    <location>
        <begin position="97"/>
        <end position="119"/>
    </location>
</feature>
<dbReference type="CDD" id="cd06163">
    <property type="entry name" value="S2P-M50_PDZ_RseP-like"/>
    <property type="match status" value="1"/>
</dbReference>
<dbReference type="EMBL" id="MEUG01000001">
    <property type="protein sequence ID" value="OGC28435.1"/>
    <property type="molecule type" value="Genomic_DNA"/>
</dbReference>
<dbReference type="InterPro" id="IPR041489">
    <property type="entry name" value="PDZ_6"/>
</dbReference>
<comment type="caution">
    <text evidence="13">The sequence shown here is derived from an EMBL/GenBank/DDBJ whole genome shotgun (WGS) entry which is preliminary data.</text>
</comment>
<name>A0A1F4T6T5_UNCSA</name>
<dbReference type="GO" id="GO:0004222">
    <property type="term" value="F:metalloendopeptidase activity"/>
    <property type="evidence" value="ECO:0007669"/>
    <property type="project" value="InterPro"/>
</dbReference>
<evidence type="ECO:0000256" key="11">
    <source>
        <dbReference type="RuleBase" id="RU362031"/>
    </source>
</evidence>
<proteinExistence type="inferred from homology"/>
<dbReference type="CDD" id="cd23081">
    <property type="entry name" value="cpPDZ_EcRseP-like"/>
    <property type="match status" value="1"/>
</dbReference>
<comment type="cofactor">
    <cofactor evidence="1 11">
        <name>Zn(2+)</name>
        <dbReference type="ChEBI" id="CHEBI:29105"/>
    </cofactor>
</comment>
<keyword evidence="5 11" id="KW-0812">Transmembrane</keyword>
<dbReference type="InterPro" id="IPR004387">
    <property type="entry name" value="Pept_M50_Zn"/>
</dbReference>
<dbReference type="NCBIfam" id="TIGR00054">
    <property type="entry name" value="RIP metalloprotease RseP"/>
    <property type="match status" value="1"/>
</dbReference>
<dbReference type="Proteomes" id="UP000178602">
    <property type="component" value="Unassembled WGS sequence"/>
</dbReference>
<evidence type="ECO:0000256" key="3">
    <source>
        <dbReference type="ARBA" id="ARBA00007931"/>
    </source>
</evidence>
<keyword evidence="7 11" id="KW-0862">Zinc</keyword>
<evidence type="ECO:0000313" key="14">
    <source>
        <dbReference type="Proteomes" id="UP000178602"/>
    </source>
</evidence>
<protein>
    <recommendedName>
        <fullName evidence="11">Zinc metalloprotease</fullName>
        <ecNumber evidence="11">3.4.24.-</ecNumber>
    </recommendedName>
</protein>
<evidence type="ECO:0000256" key="4">
    <source>
        <dbReference type="ARBA" id="ARBA00022670"/>
    </source>
</evidence>